<evidence type="ECO:0000259" key="1">
    <source>
        <dbReference type="Pfam" id="PF04606"/>
    </source>
</evidence>
<proteinExistence type="predicted"/>
<protein>
    <recommendedName>
        <fullName evidence="1">Zinc finger Ogr/Delta-type domain-containing protein</fullName>
    </recommendedName>
</protein>
<dbReference type="AlphaFoldDB" id="A0A8D5FER8"/>
<dbReference type="KEGG" id="dbk:DGMP_06460"/>
<gene>
    <name evidence="2" type="ORF">DGMP_06460</name>
</gene>
<dbReference type="Pfam" id="PF04606">
    <property type="entry name" value="Ogr_Delta"/>
    <property type="match status" value="1"/>
</dbReference>
<name>A0A8D5FER8_9BACT</name>
<evidence type="ECO:0000313" key="3">
    <source>
        <dbReference type="Proteomes" id="UP000826725"/>
    </source>
</evidence>
<reference evidence="2" key="1">
    <citation type="submission" date="2020-09" db="EMBL/GenBank/DDBJ databases">
        <title>Desulfogranum mesoprofundum gen. nov., sp. nov., a novel mesophilic, sulfate-reducing chemolithoautotroph isolated from a deep-sea hydrothermal vent chimney in the Suiyo Seamount.</title>
        <authorList>
            <person name="Hashimoto Y."/>
            <person name="Nakagawa S."/>
        </authorList>
    </citation>
    <scope>NUCLEOTIDE SEQUENCE</scope>
    <source>
        <strain evidence="2">KT2</strain>
    </source>
</reference>
<dbReference type="RefSeq" id="WP_228856129.1">
    <property type="nucleotide sequence ID" value="NZ_AP024086.1"/>
</dbReference>
<organism evidence="2 3">
    <name type="scientific">Desulfomarina profundi</name>
    <dbReference type="NCBI Taxonomy" id="2772557"/>
    <lineage>
        <taxon>Bacteria</taxon>
        <taxon>Pseudomonadati</taxon>
        <taxon>Thermodesulfobacteriota</taxon>
        <taxon>Desulfobulbia</taxon>
        <taxon>Desulfobulbales</taxon>
        <taxon>Desulfobulbaceae</taxon>
        <taxon>Desulfomarina</taxon>
    </lineage>
</organism>
<sequence>MARPTISKIALAKNRAANGVDYSPRLGGLCPWCGEKSRIYKTTPWEGNTRIRYHRCKNPGCVLAAMKITIKSIEVDTSNVDTETV</sequence>
<dbReference type="EMBL" id="AP024086">
    <property type="protein sequence ID" value="BCL59953.1"/>
    <property type="molecule type" value="Genomic_DNA"/>
</dbReference>
<dbReference type="Proteomes" id="UP000826725">
    <property type="component" value="Chromosome"/>
</dbReference>
<keyword evidence="3" id="KW-1185">Reference proteome</keyword>
<feature type="domain" description="Zinc finger Ogr/Delta-type" evidence="1">
    <location>
        <begin position="30"/>
        <end position="61"/>
    </location>
</feature>
<accession>A0A8D5FER8</accession>
<dbReference type="InterPro" id="IPR007684">
    <property type="entry name" value="Znf_Ogr/Delta"/>
</dbReference>
<evidence type="ECO:0000313" key="2">
    <source>
        <dbReference type="EMBL" id="BCL59953.1"/>
    </source>
</evidence>